<gene>
    <name evidence="11" type="ORF">HMPREF9098_2171</name>
</gene>
<dbReference type="GO" id="GO:0034707">
    <property type="term" value="C:chloride channel complex"/>
    <property type="evidence" value="ECO:0007669"/>
    <property type="project" value="UniProtKB-KW"/>
</dbReference>
<dbReference type="Pfam" id="PF00654">
    <property type="entry name" value="Voltage_CLC"/>
    <property type="match status" value="1"/>
</dbReference>
<comment type="subcellular location">
    <subcellularLocation>
        <location evidence="1">Membrane</location>
        <topology evidence="1">Multi-pass membrane protein</topology>
    </subcellularLocation>
</comment>
<evidence type="ECO:0000256" key="5">
    <source>
        <dbReference type="ARBA" id="ARBA00023065"/>
    </source>
</evidence>
<dbReference type="STRING" id="888741.HMPREF9098_2171"/>
<feature type="transmembrane region" description="Helical" evidence="10">
    <location>
        <begin position="228"/>
        <end position="247"/>
    </location>
</feature>
<keyword evidence="4 10" id="KW-1133">Transmembrane helix</keyword>
<dbReference type="RefSeq" id="WP_003784314.1">
    <property type="nucleotide sequence ID" value="NZ_GL870929.1"/>
</dbReference>
<protein>
    <submittedName>
        <fullName evidence="11">Chloride transporter, ClC family</fullName>
    </submittedName>
</protein>
<name>F0F236_9NEIS</name>
<dbReference type="InterPro" id="IPR050368">
    <property type="entry name" value="ClC-type_chloride_channel"/>
</dbReference>
<feature type="transmembrane region" description="Helical" evidence="10">
    <location>
        <begin position="357"/>
        <end position="384"/>
    </location>
</feature>
<keyword evidence="3 10" id="KW-0812">Transmembrane</keyword>
<feature type="transmembrane region" description="Helical" evidence="10">
    <location>
        <begin position="185"/>
        <end position="208"/>
    </location>
</feature>
<feature type="transmembrane region" description="Helical" evidence="10">
    <location>
        <begin position="12"/>
        <end position="34"/>
    </location>
</feature>
<proteinExistence type="predicted"/>
<dbReference type="AlphaFoldDB" id="F0F236"/>
<dbReference type="InterPro" id="IPR014743">
    <property type="entry name" value="Cl-channel_core"/>
</dbReference>
<keyword evidence="6 10" id="KW-0472">Membrane</keyword>
<keyword evidence="5" id="KW-0406">Ion transport</keyword>
<evidence type="ECO:0000256" key="3">
    <source>
        <dbReference type="ARBA" id="ARBA00022692"/>
    </source>
</evidence>
<evidence type="ECO:0000256" key="7">
    <source>
        <dbReference type="ARBA" id="ARBA00023173"/>
    </source>
</evidence>
<keyword evidence="9" id="KW-0407">Ion channel</keyword>
<keyword evidence="2" id="KW-0813">Transport</keyword>
<evidence type="ECO:0000256" key="8">
    <source>
        <dbReference type="ARBA" id="ARBA00023214"/>
    </source>
</evidence>
<dbReference type="SUPFAM" id="SSF81340">
    <property type="entry name" value="Clc chloride channel"/>
    <property type="match status" value="1"/>
</dbReference>
<sequence length="415" mass="43967">MNTLLPRRVLAVLLLVGMVAGCVGIGLTHLLHAVQQLVFQGSLHSEHIPFRQLVQAASPLHRFWALLACGAVVGIAWTCLHRYGAPLCDIKTTVKQPARAMPLKTTLCHALLQIITVGMGSPLGREVAPREISVALTTPLTRRFALTEPQTSLVLACASGAGLAAVYNVPFAATVFVLETLLLTWSLPAMAAALLTCGLTVWVARLGLGDVVQYSHLPVDIPSSAGPSLLIWSAAAGGLLAAAVWAFEQCQSRLPKFNPRRWTMLPVALLCFAVIGALSIPFPEILGNGKAGNELSFSHQLTVQAAFGLLAAKWLAVLLAGMAGAYGGRITPSMMLGGLTAFIGAWCWNLVFPPVPLGLAAFIGAAVFLGLAQNMALTSLVFLLELSHQSTAVWLPMCLCMATALTVRQTVFSRQ</sequence>
<feature type="transmembrane region" description="Helical" evidence="10">
    <location>
        <begin position="306"/>
        <end position="326"/>
    </location>
</feature>
<dbReference type="PRINTS" id="PR00762">
    <property type="entry name" value="CLCHANNEL"/>
</dbReference>
<keyword evidence="12" id="KW-1185">Reference proteome</keyword>
<evidence type="ECO:0000256" key="4">
    <source>
        <dbReference type="ARBA" id="ARBA00022989"/>
    </source>
</evidence>
<dbReference type="HOGENOM" id="CLU_015263_0_0_4"/>
<keyword evidence="7" id="KW-0869">Chloride channel</keyword>
<dbReference type="InterPro" id="IPR001807">
    <property type="entry name" value="ClC"/>
</dbReference>
<dbReference type="Gene3D" id="1.10.3080.10">
    <property type="entry name" value="Clc chloride channel"/>
    <property type="match status" value="1"/>
</dbReference>
<feature type="transmembrane region" description="Helical" evidence="10">
    <location>
        <begin position="333"/>
        <end position="351"/>
    </location>
</feature>
<dbReference type="PANTHER" id="PTHR43427:SF6">
    <property type="entry name" value="CHLORIDE CHANNEL PROTEIN CLC-E"/>
    <property type="match status" value="1"/>
</dbReference>
<dbReference type="Proteomes" id="UP000004088">
    <property type="component" value="Unassembled WGS sequence"/>
</dbReference>
<evidence type="ECO:0000256" key="1">
    <source>
        <dbReference type="ARBA" id="ARBA00004141"/>
    </source>
</evidence>
<dbReference type="PANTHER" id="PTHR43427">
    <property type="entry name" value="CHLORIDE CHANNEL PROTEIN CLC-E"/>
    <property type="match status" value="1"/>
</dbReference>
<keyword evidence="8" id="KW-0868">Chloride</keyword>
<evidence type="ECO:0000256" key="6">
    <source>
        <dbReference type="ARBA" id="ARBA00023136"/>
    </source>
</evidence>
<evidence type="ECO:0000256" key="2">
    <source>
        <dbReference type="ARBA" id="ARBA00022448"/>
    </source>
</evidence>
<evidence type="ECO:0000313" key="11">
    <source>
        <dbReference type="EMBL" id="EGC16336.1"/>
    </source>
</evidence>
<dbReference type="EMBL" id="AEWV01000042">
    <property type="protein sequence ID" value="EGC16336.1"/>
    <property type="molecule type" value="Genomic_DNA"/>
</dbReference>
<evidence type="ECO:0000313" key="12">
    <source>
        <dbReference type="Proteomes" id="UP000004088"/>
    </source>
</evidence>
<comment type="caution">
    <text evidence="11">The sequence shown here is derived from an EMBL/GenBank/DDBJ whole genome shotgun (WGS) entry which is preliminary data.</text>
</comment>
<dbReference type="PROSITE" id="PS51257">
    <property type="entry name" value="PROKAR_LIPOPROTEIN"/>
    <property type="match status" value="1"/>
</dbReference>
<dbReference type="GO" id="GO:0005254">
    <property type="term" value="F:chloride channel activity"/>
    <property type="evidence" value="ECO:0007669"/>
    <property type="project" value="UniProtKB-KW"/>
</dbReference>
<feature type="transmembrane region" description="Helical" evidence="10">
    <location>
        <begin position="63"/>
        <end position="80"/>
    </location>
</feature>
<evidence type="ECO:0000256" key="10">
    <source>
        <dbReference type="SAM" id="Phobius"/>
    </source>
</evidence>
<evidence type="ECO:0000256" key="9">
    <source>
        <dbReference type="ARBA" id="ARBA00023303"/>
    </source>
</evidence>
<reference evidence="11 12" key="1">
    <citation type="submission" date="2011-01" db="EMBL/GenBank/DDBJ databases">
        <authorList>
            <person name="Muzny D."/>
            <person name="Qin X."/>
            <person name="Deng J."/>
            <person name="Jiang H."/>
            <person name="Liu Y."/>
            <person name="Qu J."/>
            <person name="Song X.-Z."/>
            <person name="Zhang L."/>
            <person name="Thornton R."/>
            <person name="Coyle M."/>
            <person name="Francisco L."/>
            <person name="Jackson L."/>
            <person name="Javaid M."/>
            <person name="Korchina V."/>
            <person name="Kovar C."/>
            <person name="Mata R."/>
            <person name="Mathew T."/>
            <person name="Ngo R."/>
            <person name="Nguyen L."/>
            <person name="Nguyen N."/>
            <person name="Okwuonu G."/>
            <person name="Ongeri F."/>
            <person name="Pham C."/>
            <person name="Simmons D."/>
            <person name="Wilczek-Boney K."/>
            <person name="Hale W."/>
            <person name="Jakkamsetti A."/>
            <person name="Pham P."/>
            <person name="Ruth R."/>
            <person name="San Lucas F."/>
            <person name="Warren J."/>
            <person name="Zhang J."/>
            <person name="Zhao Z."/>
            <person name="Zhou C."/>
            <person name="Zhu D."/>
            <person name="Lee S."/>
            <person name="Bess C."/>
            <person name="Blankenburg K."/>
            <person name="Forbes L."/>
            <person name="Fu Q."/>
            <person name="Gubbala S."/>
            <person name="Hirani K."/>
            <person name="Jayaseelan J.C."/>
            <person name="Lara F."/>
            <person name="Munidasa M."/>
            <person name="Palculict T."/>
            <person name="Patil S."/>
            <person name="Pu L.-L."/>
            <person name="Saada N."/>
            <person name="Tang L."/>
            <person name="Weissenberger G."/>
            <person name="Zhu Y."/>
            <person name="Hemphill L."/>
            <person name="Shang Y."/>
            <person name="Youmans B."/>
            <person name="Ayvaz T."/>
            <person name="Ross M."/>
            <person name="Santibanez J."/>
            <person name="Aqrawi P."/>
            <person name="Gross S."/>
            <person name="Joshi V."/>
            <person name="Fowler G."/>
            <person name="Nazareth L."/>
            <person name="Reid J."/>
            <person name="Worley K."/>
            <person name="Petrosino J."/>
            <person name="Highlander S."/>
            <person name="Gibbs R."/>
        </authorList>
    </citation>
    <scope>NUCLEOTIDE SEQUENCE [LARGE SCALE GENOMIC DNA]</scope>
    <source>
        <strain evidence="11 12">ATCC 33394</strain>
    </source>
</reference>
<accession>F0F236</accession>
<organism evidence="11 12">
    <name type="scientific">Kingella denitrificans ATCC 33394</name>
    <dbReference type="NCBI Taxonomy" id="888741"/>
    <lineage>
        <taxon>Bacteria</taxon>
        <taxon>Pseudomonadati</taxon>
        <taxon>Pseudomonadota</taxon>
        <taxon>Betaproteobacteria</taxon>
        <taxon>Neisseriales</taxon>
        <taxon>Neisseriaceae</taxon>
        <taxon>Kingella</taxon>
    </lineage>
</organism>
<feature type="transmembrane region" description="Helical" evidence="10">
    <location>
        <begin position="267"/>
        <end position="286"/>
    </location>
</feature>